<comment type="caution">
    <text evidence="1">The sequence shown here is derived from an EMBL/GenBank/DDBJ whole genome shotgun (WGS) entry which is preliminary data.</text>
</comment>
<proteinExistence type="predicted"/>
<evidence type="ECO:0000313" key="1">
    <source>
        <dbReference type="EMBL" id="KAF4136817.1"/>
    </source>
</evidence>
<dbReference type="EMBL" id="JAACNO010001896">
    <property type="protein sequence ID" value="KAF4136817.1"/>
    <property type="molecule type" value="Genomic_DNA"/>
</dbReference>
<feature type="non-terminal residue" evidence="1">
    <location>
        <position position="70"/>
    </location>
</feature>
<dbReference type="AlphaFoldDB" id="A0A8S9UB93"/>
<gene>
    <name evidence="1" type="ORF">GN958_ATG13976</name>
</gene>
<accession>A0A8S9UB93</accession>
<dbReference type="Proteomes" id="UP000704712">
    <property type="component" value="Unassembled WGS sequence"/>
</dbReference>
<feature type="non-terminal residue" evidence="1">
    <location>
        <position position="1"/>
    </location>
</feature>
<protein>
    <submittedName>
        <fullName evidence="1">Uncharacterized protein</fullName>
    </submittedName>
</protein>
<name>A0A8S9UB93_PHYIN</name>
<evidence type="ECO:0000313" key="2">
    <source>
        <dbReference type="Proteomes" id="UP000704712"/>
    </source>
</evidence>
<organism evidence="1 2">
    <name type="scientific">Phytophthora infestans</name>
    <name type="common">Potato late blight agent</name>
    <name type="synonym">Botrytis infestans</name>
    <dbReference type="NCBI Taxonomy" id="4787"/>
    <lineage>
        <taxon>Eukaryota</taxon>
        <taxon>Sar</taxon>
        <taxon>Stramenopiles</taxon>
        <taxon>Oomycota</taxon>
        <taxon>Peronosporomycetes</taxon>
        <taxon>Peronosporales</taxon>
        <taxon>Peronosporaceae</taxon>
        <taxon>Phytophthora</taxon>
    </lineage>
</organism>
<reference evidence="1" key="1">
    <citation type="submission" date="2020-03" db="EMBL/GenBank/DDBJ databases">
        <title>Hybrid Assembly of Korean Phytophthora infestans isolates.</title>
        <authorList>
            <person name="Prokchorchik M."/>
            <person name="Lee Y."/>
            <person name="Seo J."/>
            <person name="Cho J.-H."/>
            <person name="Park Y.-E."/>
            <person name="Jang D.-C."/>
            <person name="Im J.-S."/>
            <person name="Choi J.-G."/>
            <person name="Park H.-J."/>
            <person name="Lee G.-B."/>
            <person name="Lee Y.-G."/>
            <person name="Hong S.-Y."/>
            <person name="Cho K."/>
            <person name="Sohn K.H."/>
        </authorList>
    </citation>
    <scope>NUCLEOTIDE SEQUENCE</scope>
    <source>
        <strain evidence="1">KR_2_A2</strain>
    </source>
</reference>
<sequence length="70" mass="7535">SDNVTLEDARMYFDALIDFRSEFSDYLGMLMNMAACVKALGGKIHKLSRAEKSAFAPFGVNEIGASGSAP</sequence>